<evidence type="ECO:0000256" key="7">
    <source>
        <dbReference type="SAM" id="Phobius"/>
    </source>
</evidence>
<evidence type="ECO:0000259" key="8">
    <source>
        <dbReference type="Pfam" id="PF01435"/>
    </source>
</evidence>
<name>A0A554RG01_9ACTN</name>
<feature type="transmembrane region" description="Helical" evidence="7">
    <location>
        <begin position="90"/>
        <end position="109"/>
    </location>
</feature>
<evidence type="ECO:0000313" key="9">
    <source>
        <dbReference type="EMBL" id="TSD52962.1"/>
    </source>
</evidence>
<keyword evidence="7" id="KW-0472">Membrane</keyword>
<dbReference type="GO" id="GO:0006508">
    <property type="term" value="P:proteolysis"/>
    <property type="evidence" value="ECO:0007669"/>
    <property type="project" value="UniProtKB-KW"/>
</dbReference>
<dbReference type="PANTHER" id="PTHR34978:SF3">
    <property type="entry name" value="SLR0241 PROTEIN"/>
    <property type="match status" value="1"/>
</dbReference>
<proteinExistence type="inferred from homology"/>
<dbReference type="InterPro" id="IPR052173">
    <property type="entry name" value="Beta-lactam_resp_regulator"/>
</dbReference>
<keyword evidence="4 6" id="KW-0862">Zinc</keyword>
<keyword evidence="10" id="KW-1185">Reference proteome</keyword>
<dbReference type="GO" id="GO:0046872">
    <property type="term" value="F:metal ion binding"/>
    <property type="evidence" value="ECO:0007669"/>
    <property type="project" value="UniProtKB-KW"/>
</dbReference>
<evidence type="ECO:0000256" key="4">
    <source>
        <dbReference type="ARBA" id="ARBA00022833"/>
    </source>
</evidence>
<comment type="similarity">
    <text evidence="6">Belongs to the peptidase M48 family.</text>
</comment>
<feature type="transmembrane region" description="Helical" evidence="7">
    <location>
        <begin position="34"/>
        <end position="61"/>
    </location>
</feature>
<dbReference type="RefSeq" id="WP_143914997.1">
    <property type="nucleotide sequence ID" value="NZ_VLNT01000034.1"/>
</dbReference>
<comment type="cofactor">
    <cofactor evidence="6">
        <name>Zn(2+)</name>
        <dbReference type="ChEBI" id="CHEBI:29105"/>
    </cofactor>
    <text evidence="6">Binds 1 zinc ion per subunit.</text>
</comment>
<protein>
    <submittedName>
        <fullName evidence="9">M56 family metallopeptidase</fullName>
    </submittedName>
</protein>
<dbReference type="Gene3D" id="3.30.2010.10">
    <property type="entry name" value="Metalloproteases ('zincins'), catalytic domain"/>
    <property type="match status" value="1"/>
</dbReference>
<gene>
    <name evidence="9" type="ORF">FNM00_18435</name>
</gene>
<evidence type="ECO:0000256" key="3">
    <source>
        <dbReference type="ARBA" id="ARBA00022801"/>
    </source>
</evidence>
<comment type="caution">
    <text evidence="9">The sequence shown here is derived from an EMBL/GenBank/DDBJ whole genome shotgun (WGS) entry which is preliminary data.</text>
</comment>
<evidence type="ECO:0000313" key="10">
    <source>
        <dbReference type="Proteomes" id="UP000316988"/>
    </source>
</evidence>
<evidence type="ECO:0000256" key="6">
    <source>
        <dbReference type="RuleBase" id="RU003983"/>
    </source>
</evidence>
<dbReference type="Pfam" id="PF01435">
    <property type="entry name" value="Peptidase_M48"/>
    <property type="match status" value="1"/>
</dbReference>
<dbReference type="AlphaFoldDB" id="A0A554RG01"/>
<dbReference type="EMBL" id="VLNT01000034">
    <property type="protein sequence ID" value="TSD52962.1"/>
    <property type="molecule type" value="Genomic_DNA"/>
</dbReference>
<accession>A0A554RG01</accession>
<dbReference type="InterPro" id="IPR001915">
    <property type="entry name" value="Peptidase_M48"/>
</dbReference>
<reference evidence="9 10" key="1">
    <citation type="submission" date="2019-07" db="EMBL/GenBank/DDBJ databases">
        <authorList>
            <person name="Zhao L.H."/>
        </authorList>
    </citation>
    <scope>NUCLEOTIDE SEQUENCE [LARGE SCALE GENOMIC DNA]</scope>
    <source>
        <strain evidence="9 10">Co35</strain>
    </source>
</reference>
<evidence type="ECO:0000256" key="2">
    <source>
        <dbReference type="ARBA" id="ARBA00022723"/>
    </source>
</evidence>
<dbReference type="Proteomes" id="UP000316988">
    <property type="component" value="Unassembled WGS sequence"/>
</dbReference>
<evidence type="ECO:0000256" key="1">
    <source>
        <dbReference type="ARBA" id="ARBA00022670"/>
    </source>
</evidence>
<keyword evidence="7" id="KW-0812">Transmembrane</keyword>
<keyword evidence="2" id="KW-0479">Metal-binding</keyword>
<feature type="domain" description="Peptidase M48" evidence="8">
    <location>
        <begin position="124"/>
        <end position="195"/>
    </location>
</feature>
<keyword evidence="5 6" id="KW-0482">Metalloprotease</keyword>
<organism evidence="9 10">
    <name type="scientific">Aeromicrobium piscarium</name>
    <dbReference type="NCBI Taxonomy" id="2590901"/>
    <lineage>
        <taxon>Bacteria</taxon>
        <taxon>Bacillati</taxon>
        <taxon>Actinomycetota</taxon>
        <taxon>Actinomycetes</taxon>
        <taxon>Propionibacteriales</taxon>
        <taxon>Nocardioidaceae</taxon>
        <taxon>Aeromicrobium</taxon>
    </lineage>
</organism>
<evidence type="ECO:0000256" key="5">
    <source>
        <dbReference type="ARBA" id="ARBA00023049"/>
    </source>
</evidence>
<sequence>MLAPIVLLAFAALAVTLGPRLLLGSAWVRQAPGWGVLAWQALTLSILAAAALFGFTLAAPVSPLAELIARLFNTTPTEVIEHYRTPAGVWVAYTAVVVVAGFTVWMLWLTTSTLIDTTRSRRAHLRLLRLLGRDHPGGFVLVEHSQALVYCLPGLRKRVVVTTAALELLDAHQLELVLAHEKSHLRSRHDIAIALTDVLRRTFGPLRLFTIAHEQVRTLIEMQADDAAHDRHGLARALVTLGSGTPEPGIGAGDVATFARIQRLTDGAGSWKRRQSLAVCLATAALLATPIALATMPMIEMIIIGCTTVLG</sequence>
<dbReference type="OrthoDB" id="9785340at2"/>
<keyword evidence="1 6" id="KW-0645">Protease</keyword>
<dbReference type="PANTHER" id="PTHR34978">
    <property type="entry name" value="POSSIBLE SENSOR-TRANSDUCER PROTEIN BLAR"/>
    <property type="match status" value="1"/>
</dbReference>
<dbReference type="GO" id="GO:0004222">
    <property type="term" value="F:metalloendopeptidase activity"/>
    <property type="evidence" value="ECO:0007669"/>
    <property type="project" value="InterPro"/>
</dbReference>
<keyword evidence="3 6" id="KW-0378">Hydrolase</keyword>
<dbReference type="CDD" id="cd07326">
    <property type="entry name" value="M56_BlaR1_MecR1_like"/>
    <property type="match status" value="1"/>
</dbReference>
<keyword evidence="7" id="KW-1133">Transmembrane helix</keyword>